<evidence type="ECO:0000313" key="2">
    <source>
        <dbReference type="Proteomes" id="UP000466431"/>
    </source>
</evidence>
<name>A0A1X0BU53_MYCCF</name>
<dbReference type="KEGG" id="mcee:MCEL_08020"/>
<dbReference type="GO" id="GO:0004803">
    <property type="term" value="F:transposase activity"/>
    <property type="evidence" value="ECO:0007669"/>
    <property type="project" value="InterPro"/>
</dbReference>
<dbReference type="GO" id="GO:0003677">
    <property type="term" value="F:DNA binding"/>
    <property type="evidence" value="ECO:0007669"/>
    <property type="project" value="InterPro"/>
</dbReference>
<dbReference type="GO" id="GO:0006313">
    <property type="term" value="P:DNA transposition"/>
    <property type="evidence" value="ECO:0007669"/>
    <property type="project" value="InterPro"/>
</dbReference>
<dbReference type="InterPro" id="IPR002559">
    <property type="entry name" value="Transposase_11"/>
</dbReference>
<accession>A0A1X0BU53</accession>
<dbReference type="EMBL" id="AP022591">
    <property type="protein sequence ID" value="BBY42507.1"/>
    <property type="molecule type" value="Genomic_DNA"/>
</dbReference>
<sequence length="136" mass="14854">MCWSPLSSHQLTCSTGAAYPTLLPKAKPIAPTISHAWGDKGYTGQALTTAAAKAGVTVDVISRPKPGHGFIVAPRRWVVERTNEWNNHSRRIDHHYETTLIAQEGFIYLSQTALPLRRLDRSVPHALAPLAYSGAS</sequence>
<dbReference type="STRING" id="1249101.BST21_12115"/>
<dbReference type="PANTHER" id="PTHR30007:SF0">
    <property type="entry name" value="TRANSPOSASE"/>
    <property type="match status" value="1"/>
</dbReference>
<dbReference type="Pfam" id="PF01609">
    <property type="entry name" value="DDE_Tnp_1"/>
    <property type="match status" value="1"/>
</dbReference>
<dbReference type="PANTHER" id="PTHR30007">
    <property type="entry name" value="PHP DOMAIN PROTEIN"/>
    <property type="match status" value="1"/>
</dbReference>
<evidence type="ECO:0000313" key="1">
    <source>
        <dbReference type="EMBL" id="BBY42507.1"/>
    </source>
</evidence>
<dbReference type="AlphaFoldDB" id="A0A1X0BU53"/>
<proteinExistence type="predicted"/>
<keyword evidence="2" id="KW-1185">Reference proteome</keyword>
<dbReference type="RefSeq" id="WP_067221243.1">
    <property type="nucleotide sequence ID" value="NZ_AP022591.1"/>
</dbReference>
<dbReference type="Proteomes" id="UP000466431">
    <property type="component" value="Chromosome"/>
</dbReference>
<gene>
    <name evidence="1" type="ORF">MCEL_08020</name>
</gene>
<protein>
    <submittedName>
        <fullName evidence="1">Uncharacterized protein</fullName>
    </submittedName>
</protein>
<reference evidence="1 2" key="1">
    <citation type="journal article" date="2019" name="Emerg. Microbes Infect.">
        <title>Comprehensive subspecies identification of 175 nontuberculous mycobacteria species based on 7547 genomic profiles.</title>
        <authorList>
            <person name="Matsumoto Y."/>
            <person name="Kinjo T."/>
            <person name="Motooka D."/>
            <person name="Nabeya D."/>
            <person name="Jung N."/>
            <person name="Uechi K."/>
            <person name="Horii T."/>
            <person name="Iida T."/>
            <person name="Fujita J."/>
            <person name="Nakamura S."/>
        </authorList>
    </citation>
    <scope>NUCLEOTIDE SEQUENCE [LARGE SCALE GENOMIC DNA]</scope>
    <source>
        <strain evidence="1 2">JCM 18439</strain>
    </source>
</reference>
<organism evidence="1 2">
    <name type="scientific">Mycolicibacterium celeriflavum</name>
    <name type="common">Mycobacterium celeriflavum</name>
    <dbReference type="NCBI Taxonomy" id="1249101"/>
    <lineage>
        <taxon>Bacteria</taxon>
        <taxon>Bacillati</taxon>
        <taxon>Actinomycetota</taxon>
        <taxon>Actinomycetes</taxon>
        <taxon>Mycobacteriales</taxon>
        <taxon>Mycobacteriaceae</taxon>
        <taxon>Mycolicibacterium</taxon>
    </lineage>
</organism>